<name>A0A259U3J7_9BACT</name>
<evidence type="ECO:0008006" key="3">
    <source>
        <dbReference type="Google" id="ProtNLM"/>
    </source>
</evidence>
<dbReference type="InParanoid" id="A0A259U3J7"/>
<dbReference type="PANTHER" id="PTHR41913">
    <property type="entry name" value="DUF1684 DOMAIN-CONTAINING PROTEIN"/>
    <property type="match status" value="1"/>
</dbReference>
<gene>
    <name evidence="1" type="ORF">BSZ36_00720</name>
</gene>
<reference evidence="1 2" key="1">
    <citation type="submission" date="2016-11" db="EMBL/GenBank/DDBJ databases">
        <title>Study of marine rhodopsin-containing bacteria.</title>
        <authorList>
            <person name="Yoshizawa S."/>
            <person name="Kumagai Y."/>
            <person name="Kogure K."/>
        </authorList>
    </citation>
    <scope>NUCLEOTIDE SEQUENCE [LARGE SCALE GENOMIC DNA]</scope>
    <source>
        <strain evidence="1 2">SG-29</strain>
    </source>
</reference>
<organism evidence="1 2">
    <name type="scientific">Rubricoccus marinus</name>
    <dbReference type="NCBI Taxonomy" id="716817"/>
    <lineage>
        <taxon>Bacteria</taxon>
        <taxon>Pseudomonadati</taxon>
        <taxon>Rhodothermota</taxon>
        <taxon>Rhodothermia</taxon>
        <taxon>Rhodothermales</taxon>
        <taxon>Rubricoccaceae</taxon>
        <taxon>Rubricoccus</taxon>
    </lineage>
</organism>
<comment type="caution">
    <text evidence="1">The sequence shown here is derived from an EMBL/GenBank/DDBJ whole genome shotgun (WGS) entry which is preliminary data.</text>
</comment>
<sequence>MDRAALHAEWEAWRTSRDSLYASEDTPVMESLRETFTGLEYFPYDSTLAIPASLQPALQTDTLYLGTSTGEPRAMVASGVLVFRAEGRPMRLTAYLPLGETNPNLFVPFRDQTTGVETYGGGRYMDLTPEADGSVALDFNRAYHPTCVVNPSFSCPIPPPQNTLDLAVTAGERFPEASGDA</sequence>
<evidence type="ECO:0000313" key="1">
    <source>
        <dbReference type="EMBL" id="OZC04520.1"/>
    </source>
</evidence>
<dbReference type="Pfam" id="PF07920">
    <property type="entry name" value="DUF1684"/>
    <property type="match status" value="1"/>
</dbReference>
<evidence type="ECO:0000313" key="2">
    <source>
        <dbReference type="Proteomes" id="UP000216446"/>
    </source>
</evidence>
<proteinExistence type="predicted"/>
<dbReference type="AlphaFoldDB" id="A0A259U3J7"/>
<dbReference type="InterPro" id="IPR012467">
    <property type="entry name" value="DUF1684"/>
</dbReference>
<keyword evidence="2" id="KW-1185">Reference proteome</keyword>
<protein>
    <recommendedName>
        <fullName evidence="3">DUF1684 domain-containing protein</fullName>
    </recommendedName>
</protein>
<dbReference type="PANTHER" id="PTHR41913:SF1">
    <property type="entry name" value="DUF1684 DOMAIN-CONTAINING PROTEIN"/>
    <property type="match status" value="1"/>
</dbReference>
<dbReference type="EMBL" id="MQWB01000001">
    <property type="protein sequence ID" value="OZC04520.1"/>
    <property type="molecule type" value="Genomic_DNA"/>
</dbReference>
<accession>A0A259U3J7</accession>
<dbReference type="Proteomes" id="UP000216446">
    <property type="component" value="Unassembled WGS sequence"/>
</dbReference>